<keyword evidence="2" id="KW-1185">Reference proteome</keyword>
<gene>
    <name evidence="1" type="ORF">BpHYR1_017044</name>
</gene>
<accession>A0A3M7SQC4</accession>
<dbReference type="Proteomes" id="UP000276133">
    <property type="component" value="Unassembled WGS sequence"/>
</dbReference>
<sequence>MLQNFTETVNEQRKLAHKEIFEDFIQKITLPKSLARQICTATRFKPYEIIFSKQPNIGSEKNFVELVYTAEKEIEQPVNLNEVQICLTPVSETEEQSNQSPLSEPPNLLETQETHQPDLEVIESEPNFSQLTTVNLLSNVSSESEDEPISKRIRSQVELNQSKACKNMEEKYNMRKNKRKIQFSLEEKVSLETPKID</sequence>
<protein>
    <submittedName>
        <fullName evidence="1">Uncharacterized protein</fullName>
    </submittedName>
</protein>
<dbReference type="AlphaFoldDB" id="A0A3M7SQC4"/>
<proteinExistence type="predicted"/>
<evidence type="ECO:0000313" key="1">
    <source>
        <dbReference type="EMBL" id="RNA38034.1"/>
    </source>
</evidence>
<dbReference type="EMBL" id="REGN01000930">
    <property type="protein sequence ID" value="RNA38034.1"/>
    <property type="molecule type" value="Genomic_DNA"/>
</dbReference>
<organism evidence="1 2">
    <name type="scientific">Brachionus plicatilis</name>
    <name type="common">Marine rotifer</name>
    <name type="synonym">Brachionus muelleri</name>
    <dbReference type="NCBI Taxonomy" id="10195"/>
    <lineage>
        <taxon>Eukaryota</taxon>
        <taxon>Metazoa</taxon>
        <taxon>Spiralia</taxon>
        <taxon>Gnathifera</taxon>
        <taxon>Rotifera</taxon>
        <taxon>Eurotatoria</taxon>
        <taxon>Monogononta</taxon>
        <taxon>Pseudotrocha</taxon>
        <taxon>Ploima</taxon>
        <taxon>Brachionidae</taxon>
        <taxon>Brachionus</taxon>
    </lineage>
</organism>
<evidence type="ECO:0000313" key="2">
    <source>
        <dbReference type="Proteomes" id="UP000276133"/>
    </source>
</evidence>
<name>A0A3M7SQC4_BRAPC</name>
<reference evidence="1 2" key="1">
    <citation type="journal article" date="2018" name="Sci. Rep.">
        <title>Genomic signatures of local adaptation to the degree of environmental predictability in rotifers.</title>
        <authorList>
            <person name="Franch-Gras L."/>
            <person name="Hahn C."/>
            <person name="Garcia-Roger E.M."/>
            <person name="Carmona M.J."/>
            <person name="Serra M."/>
            <person name="Gomez A."/>
        </authorList>
    </citation>
    <scope>NUCLEOTIDE SEQUENCE [LARGE SCALE GENOMIC DNA]</scope>
    <source>
        <strain evidence="1">HYR1</strain>
    </source>
</reference>
<comment type="caution">
    <text evidence="1">The sequence shown here is derived from an EMBL/GenBank/DDBJ whole genome shotgun (WGS) entry which is preliminary data.</text>
</comment>